<dbReference type="InterPro" id="IPR001387">
    <property type="entry name" value="Cro/C1-type_HTH"/>
</dbReference>
<dbReference type="PROSITE" id="PS50943">
    <property type="entry name" value="HTH_CROC1"/>
    <property type="match status" value="1"/>
</dbReference>
<dbReference type="SUPFAM" id="SSF47413">
    <property type="entry name" value="lambda repressor-like DNA-binding domains"/>
    <property type="match status" value="1"/>
</dbReference>
<dbReference type="InterPro" id="IPR010982">
    <property type="entry name" value="Lambda_DNA-bd_dom_sf"/>
</dbReference>
<dbReference type="SMART" id="SM00530">
    <property type="entry name" value="HTH_XRE"/>
    <property type="match status" value="1"/>
</dbReference>
<proteinExistence type="predicted"/>
<evidence type="ECO:0000259" key="1">
    <source>
        <dbReference type="PROSITE" id="PS50943"/>
    </source>
</evidence>
<sequence length="301" mass="35508">MDVKIELGKKIRMLREEKQLSRENFCADEVEITVRQLTRIEKGESLPTLPKISYISKRLDVSISFLVDNQYIELPKRYIELKNLLYTYGSYKQENRILEREKIFDEIYNTFYDNLPEEEQLSIDIQQAAEDVHLSSDASFGKPIIQDYFEQLQKKIIYTEIDLLLIDLYFFCAAEQKYDEYIFELILERAIEQVDLFMEKEAFLLIKIIIGAMDVYSTKNHYEKFGLLIQVANVIMTKNQDYRRKPIIDMLEGKYLLFQIGDLSGAEVKYQEAALFAKLVGDMALSEKINEEWILDSKLMK</sequence>
<accession>A0AAW9K0N2</accession>
<dbReference type="Proteomes" id="UP001290462">
    <property type="component" value="Unassembled WGS sequence"/>
</dbReference>
<dbReference type="GO" id="GO:0003677">
    <property type="term" value="F:DNA binding"/>
    <property type="evidence" value="ECO:0007669"/>
    <property type="project" value="InterPro"/>
</dbReference>
<reference evidence="2" key="1">
    <citation type="submission" date="2023-08" db="EMBL/GenBank/DDBJ databases">
        <title>Genomic characterization of piscicolin 126 produced by Carnobacterium maltaromaticum CM22 strain isolated from salmon (Salmo salar).</title>
        <authorList>
            <person name="Gonzalez-Gragera E."/>
            <person name="Garcia-Lopez J.D."/>
            <person name="Teso-Perez C."/>
            <person name="Gimenez-Hernandez I."/>
            <person name="Peralta-Sanchez J.M."/>
            <person name="Valdivia E."/>
            <person name="Montalban-Lopez M."/>
            <person name="Martin-Platero A.M."/>
            <person name="Banos A."/>
            <person name="Martinez-Bueno M."/>
        </authorList>
    </citation>
    <scope>NUCLEOTIDE SEQUENCE</scope>
    <source>
        <strain evidence="2">CM22</strain>
    </source>
</reference>
<dbReference type="InterPro" id="IPR011990">
    <property type="entry name" value="TPR-like_helical_dom_sf"/>
</dbReference>
<dbReference type="RefSeq" id="WP_322809240.1">
    <property type="nucleotide sequence ID" value="NZ_JAVBVO010000003.1"/>
</dbReference>
<dbReference type="EMBL" id="JAVBVO010000003">
    <property type="protein sequence ID" value="MDZ5759435.1"/>
    <property type="molecule type" value="Genomic_DNA"/>
</dbReference>
<dbReference type="AlphaFoldDB" id="A0AAW9K0N2"/>
<dbReference type="CDD" id="cd00093">
    <property type="entry name" value="HTH_XRE"/>
    <property type="match status" value="1"/>
</dbReference>
<dbReference type="Pfam" id="PF18710">
    <property type="entry name" value="ComR_TPR"/>
    <property type="match status" value="1"/>
</dbReference>
<evidence type="ECO:0000313" key="3">
    <source>
        <dbReference type="Proteomes" id="UP001290462"/>
    </source>
</evidence>
<feature type="domain" description="HTH cro/C1-type" evidence="1">
    <location>
        <begin position="11"/>
        <end position="66"/>
    </location>
</feature>
<comment type="caution">
    <text evidence="2">The sequence shown here is derived from an EMBL/GenBank/DDBJ whole genome shotgun (WGS) entry which is preliminary data.</text>
</comment>
<evidence type="ECO:0000313" key="2">
    <source>
        <dbReference type="EMBL" id="MDZ5759435.1"/>
    </source>
</evidence>
<name>A0AAW9K0N2_CARML</name>
<dbReference type="Pfam" id="PF01381">
    <property type="entry name" value="HTH_3"/>
    <property type="match status" value="1"/>
</dbReference>
<organism evidence="2 3">
    <name type="scientific">Carnobacterium maltaromaticum</name>
    <name type="common">Carnobacterium piscicola</name>
    <dbReference type="NCBI Taxonomy" id="2751"/>
    <lineage>
        <taxon>Bacteria</taxon>
        <taxon>Bacillati</taxon>
        <taxon>Bacillota</taxon>
        <taxon>Bacilli</taxon>
        <taxon>Lactobacillales</taxon>
        <taxon>Carnobacteriaceae</taxon>
        <taxon>Carnobacterium</taxon>
    </lineage>
</organism>
<dbReference type="Gene3D" id="1.25.40.10">
    <property type="entry name" value="Tetratricopeptide repeat domain"/>
    <property type="match status" value="1"/>
</dbReference>
<gene>
    <name evidence="2" type="ORF">RAK27_12300</name>
</gene>
<dbReference type="InterPro" id="IPR040799">
    <property type="entry name" value="ComR_TPR"/>
</dbReference>
<protein>
    <submittedName>
        <fullName evidence="2">Helix-turn-helix domain-containing protein</fullName>
    </submittedName>
</protein>